<protein>
    <submittedName>
        <fullName evidence="1">Uncharacterized protein</fullName>
    </submittedName>
</protein>
<sequence>MNWASMRVGRRAVVIGAVHSHARTRAHAPALIGRAGVVVAVLRGGSVALLQLDDAPHDLPGGTRRWPFHWGDLALDKPDEVTADPVPAYVAGFEKTAVGIVQHAVRPGEGVALCSSSAGPSPVCGWSLAFSANISRACPKCVALASGS</sequence>
<accession>A0A931ANK4</accession>
<dbReference type="EMBL" id="JADOGI010000196">
    <property type="protein sequence ID" value="MBF8192167.1"/>
    <property type="molecule type" value="Genomic_DNA"/>
</dbReference>
<dbReference type="AlphaFoldDB" id="A0A931ANK4"/>
<gene>
    <name evidence="1" type="ORF">ITP53_42120</name>
</gene>
<dbReference type="RefSeq" id="WP_195901072.1">
    <property type="nucleotide sequence ID" value="NZ_JADOGI010000196.1"/>
</dbReference>
<name>A0A931ANK4_9ACTN</name>
<evidence type="ECO:0000313" key="1">
    <source>
        <dbReference type="EMBL" id="MBF8192167.1"/>
    </source>
</evidence>
<organism evidence="1 2">
    <name type="scientific">Nonomuraea cypriaca</name>
    <dbReference type="NCBI Taxonomy" id="1187855"/>
    <lineage>
        <taxon>Bacteria</taxon>
        <taxon>Bacillati</taxon>
        <taxon>Actinomycetota</taxon>
        <taxon>Actinomycetes</taxon>
        <taxon>Streptosporangiales</taxon>
        <taxon>Streptosporangiaceae</taxon>
        <taxon>Nonomuraea</taxon>
    </lineage>
</organism>
<evidence type="ECO:0000313" key="2">
    <source>
        <dbReference type="Proteomes" id="UP000605361"/>
    </source>
</evidence>
<dbReference type="Proteomes" id="UP000605361">
    <property type="component" value="Unassembled WGS sequence"/>
</dbReference>
<comment type="caution">
    <text evidence="1">The sequence shown here is derived from an EMBL/GenBank/DDBJ whole genome shotgun (WGS) entry which is preliminary data.</text>
</comment>
<reference evidence="1" key="1">
    <citation type="submission" date="2020-11" db="EMBL/GenBank/DDBJ databases">
        <title>Whole-genome analyses of Nonomuraea sp. K274.</title>
        <authorList>
            <person name="Veyisoglu A."/>
        </authorList>
    </citation>
    <scope>NUCLEOTIDE SEQUENCE</scope>
    <source>
        <strain evidence="1">K274</strain>
    </source>
</reference>
<proteinExistence type="predicted"/>
<keyword evidence="2" id="KW-1185">Reference proteome</keyword>